<dbReference type="Gene3D" id="3.40.50.150">
    <property type="entry name" value="Vaccinia Virus protein VP39"/>
    <property type="match status" value="1"/>
</dbReference>
<dbReference type="eggNOG" id="ENOG502ZSAH">
    <property type="taxonomic scope" value="Bacteria"/>
</dbReference>
<dbReference type="STRING" id="391937.NA2_20577"/>
<dbReference type="RefSeq" id="WP_008599213.1">
    <property type="nucleotide sequence ID" value="NZ_AMRM01000034.1"/>
</dbReference>
<dbReference type="OrthoDB" id="8435941at2"/>
<dbReference type="EMBL" id="AMRM01000034">
    <property type="protein sequence ID" value="EKF16942.1"/>
    <property type="molecule type" value="Genomic_DNA"/>
</dbReference>
<dbReference type="AlphaFoldDB" id="K2MIF8"/>
<proteinExistence type="predicted"/>
<name>K2MIF8_9HYPH</name>
<dbReference type="InterPro" id="IPR029063">
    <property type="entry name" value="SAM-dependent_MTases_sf"/>
</dbReference>
<evidence type="ECO:0000313" key="1">
    <source>
        <dbReference type="EMBL" id="EKF16942.1"/>
    </source>
</evidence>
<organism evidence="1 2">
    <name type="scientific">Nitratireductor pacificus pht-3B</name>
    <dbReference type="NCBI Taxonomy" id="391937"/>
    <lineage>
        <taxon>Bacteria</taxon>
        <taxon>Pseudomonadati</taxon>
        <taxon>Pseudomonadota</taxon>
        <taxon>Alphaproteobacteria</taxon>
        <taxon>Hyphomicrobiales</taxon>
        <taxon>Phyllobacteriaceae</taxon>
        <taxon>Nitratireductor</taxon>
    </lineage>
</organism>
<dbReference type="NCBIfam" id="TIGR04371">
    <property type="entry name" value="methyltran_NanM"/>
    <property type="match status" value="1"/>
</dbReference>
<accession>K2MIF8</accession>
<keyword evidence="2" id="KW-1185">Reference proteome</keyword>
<dbReference type="Proteomes" id="UP000006786">
    <property type="component" value="Unassembled WGS sequence"/>
</dbReference>
<sequence length="316" mass="35654">MQVEDDHELLDLMVADHIDAPDQYRATARWLEYSDRFLAFLKTEGLNNFRSSKHEKGSPGSVLASFGAVDINPPTSRASPEEMYHAAASCFVGHNAVSIDKLPASKVGAPEGFVVEDRFYTLSWLNFYCRYAYVSKFVSFDDQIIVEVGSGSGKQAEMLKKAHPGLTVLIFDLPTQLYVANQYLERVFEGSDQVAGYRQTRNFTSMGDIQRGKINAMPHWKFPLLDGAAFDVLWNAASFQEMGHETALTYLRGATSARSMFLMHNIKYRPGVPPPGIRGVIDQKYLPGFDEVDRSHARLALTPAKWIYFDSFWRRT</sequence>
<protein>
    <recommendedName>
        <fullName evidence="3">Sugar O-methyltransferase</fullName>
    </recommendedName>
</protein>
<dbReference type="SUPFAM" id="SSF53335">
    <property type="entry name" value="S-adenosyl-L-methionine-dependent methyltransferases"/>
    <property type="match status" value="1"/>
</dbReference>
<gene>
    <name evidence="1" type="ORF">NA2_20577</name>
</gene>
<comment type="caution">
    <text evidence="1">The sequence shown here is derived from an EMBL/GenBank/DDBJ whole genome shotgun (WGS) entry which is preliminary data.</text>
</comment>
<evidence type="ECO:0000313" key="2">
    <source>
        <dbReference type="Proteomes" id="UP000006786"/>
    </source>
</evidence>
<evidence type="ECO:0008006" key="3">
    <source>
        <dbReference type="Google" id="ProtNLM"/>
    </source>
</evidence>
<dbReference type="InterPro" id="IPR030807">
    <property type="entry name" value="Methyltran_NanM"/>
</dbReference>
<reference evidence="1 2" key="1">
    <citation type="journal article" date="2012" name="J. Bacteriol.">
        <title>Genome Sequence of Nitratireductor pacificus Type Strain pht-3B.</title>
        <authorList>
            <person name="Lai Q."/>
            <person name="Li G."/>
            <person name="Shao Z."/>
        </authorList>
    </citation>
    <scope>NUCLEOTIDE SEQUENCE [LARGE SCALE GENOMIC DNA]</scope>
    <source>
        <strain evidence="2">pht-3B</strain>
    </source>
</reference>